<evidence type="ECO:0008006" key="3">
    <source>
        <dbReference type="Google" id="ProtNLM"/>
    </source>
</evidence>
<proteinExistence type="predicted"/>
<keyword evidence="2" id="KW-1185">Reference proteome</keyword>
<dbReference type="RefSeq" id="WP_307160431.1">
    <property type="nucleotide sequence ID" value="NZ_JAUSWH010000030.1"/>
</dbReference>
<reference evidence="1 2" key="1">
    <citation type="submission" date="2023-07" db="EMBL/GenBank/DDBJ databases">
        <title>Genomic Encyclopedia of Type Strains, Phase IV (KMG-IV): sequencing the most valuable type-strain genomes for metagenomic binning, comparative biology and taxonomic classification.</title>
        <authorList>
            <person name="Goeker M."/>
        </authorList>
    </citation>
    <scope>NUCLEOTIDE SEQUENCE [LARGE SCALE GENOMIC DNA]</scope>
    <source>
        <strain evidence="1 2">DSM 100301</strain>
    </source>
</reference>
<dbReference type="EMBL" id="JAUSWH010000030">
    <property type="protein sequence ID" value="MDQ0458351.1"/>
    <property type="molecule type" value="Genomic_DNA"/>
</dbReference>
<comment type="caution">
    <text evidence="1">The sequence shown here is derived from an EMBL/GenBank/DDBJ whole genome shotgun (WGS) entry which is preliminary data.</text>
</comment>
<protein>
    <recommendedName>
        <fullName evidence="3">Nucleotidyltransferase domain-containing protein</fullName>
    </recommendedName>
</protein>
<dbReference type="SUPFAM" id="SSF81301">
    <property type="entry name" value="Nucleotidyltransferase"/>
    <property type="match status" value="1"/>
</dbReference>
<evidence type="ECO:0000313" key="2">
    <source>
        <dbReference type="Proteomes" id="UP001235269"/>
    </source>
</evidence>
<evidence type="ECO:0000313" key="1">
    <source>
        <dbReference type="EMBL" id="MDQ0458351.1"/>
    </source>
</evidence>
<sequence length="196" mass="22694">MPETDTNPWIDPSEIRRAERKLKAVFQKCNIGFENLVVVGSVALGIEIRSSDIDFAVGTSHVKEEVLSQLSQWMEFRGERPATPTSTRLLFCIMDEGRHIDLNVMSVNDLKLLQANLYAAAAQLSIQDRKLIIRRKTELRDKKRERELDEYKTELYRRFCPSFVWSPDDEIVKALAEEFSRRGDPIPDWLAKKLAR</sequence>
<dbReference type="InterPro" id="IPR043519">
    <property type="entry name" value="NT_sf"/>
</dbReference>
<name>A0ABU0IJK3_9HYPH</name>
<organism evidence="1 2">
    <name type="scientific">Rhizobium paknamense</name>
    <dbReference type="NCBI Taxonomy" id="1206817"/>
    <lineage>
        <taxon>Bacteria</taxon>
        <taxon>Pseudomonadati</taxon>
        <taxon>Pseudomonadota</taxon>
        <taxon>Alphaproteobacteria</taxon>
        <taxon>Hyphomicrobiales</taxon>
        <taxon>Rhizobiaceae</taxon>
        <taxon>Rhizobium/Agrobacterium group</taxon>
        <taxon>Rhizobium</taxon>
    </lineage>
</organism>
<dbReference type="Proteomes" id="UP001235269">
    <property type="component" value="Unassembled WGS sequence"/>
</dbReference>
<gene>
    <name evidence="1" type="ORF">QO005_004712</name>
</gene>
<accession>A0ABU0IJK3</accession>